<keyword evidence="3" id="KW-0547">Nucleotide-binding</keyword>
<dbReference type="GO" id="GO:0003777">
    <property type="term" value="F:microtubule motor activity"/>
    <property type="evidence" value="ECO:0007669"/>
    <property type="project" value="InterPro"/>
</dbReference>
<feature type="non-terminal residue" evidence="6">
    <location>
        <position position="1"/>
    </location>
</feature>
<feature type="region of interest" description="Disordered" evidence="4">
    <location>
        <begin position="1"/>
        <end position="38"/>
    </location>
</feature>
<dbReference type="OrthoDB" id="3176171at2759"/>
<dbReference type="Gene3D" id="3.40.850.10">
    <property type="entry name" value="Kinesin motor domain"/>
    <property type="match status" value="1"/>
</dbReference>
<evidence type="ECO:0000259" key="5">
    <source>
        <dbReference type="PROSITE" id="PS50067"/>
    </source>
</evidence>
<evidence type="ECO:0000256" key="1">
    <source>
        <dbReference type="ARBA" id="ARBA00023054"/>
    </source>
</evidence>
<dbReference type="AlphaFoldDB" id="A0A9W7L3Y9"/>
<organism evidence="6 7">
    <name type="scientific">Triparma retinervis</name>
    <dbReference type="NCBI Taxonomy" id="2557542"/>
    <lineage>
        <taxon>Eukaryota</taxon>
        <taxon>Sar</taxon>
        <taxon>Stramenopiles</taxon>
        <taxon>Ochrophyta</taxon>
        <taxon>Bolidophyceae</taxon>
        <taxon>Parmales</taxon>
        <taxon>Triparmaceae</taxon>
        <taxon>Triparma</taxon>
    </lineage>
</organism>
<feature type="binding site" evidence="3">
    <location>
        <begin position="109"/>
        <end position="116"/>
    </location>
    <ligand>
        <name>ATP</name>
        <dbReference type="ChEBI" id="CHEBI:30616"/>
    </ligand>
</feature>
<keyword evidence="3" id="KW-0067">ATP-binding</keyword>
<evidence type="ECO:0000256" key="2">
    <source>
        <dbReference type="ARBA" id="ARBA00023175"/>
    </source>
</evidence>
<dbReference type="PANTHER" id="PTHR47968:SF75">
    <property type="entry name" value="CENTROMERE-ASSOCIATED PROTEIN E"/>
    <property type="match status" value="1"/>
</dbReference>
<dbReference type="Proteomes" id="UP001165082">
    <property type="component" value="Unassembled WGS sequence"/>
</dbReference>
<name>A0A9W7L3Y9_9STRA</name>
<dbReference type="InterPro" id="IPR036961">
    <property type="entry name" value="Kinesin_motor_dom_sf"/>
</dbReference>
<feature type="compositionally biased region" description="Polar residues" evidence="4">
    <location>
        <begin position="23"/>
        <end position="38"/>
    </location>
</feature>
<dbReference type="PANTHER" id="PTHR47968">
    <property type="entry name" value="CENTROMERE PROTEIN E"/>
    <property type="match status" value="1"/>
</dbReference>
<evidence type="ECO:0000256" key="4">
    <source>
        <dbReference type="SAM" id="MobiDB-lite"/>
    </source>
</evidence>
<sequence>MPKASSSDEEGIMVAIRMRPLNSRESTPDSESTSTGSSRVWRVLPSYNSCTQTLPTGAPLKEKVQNRTFFTYDKAFGEASTTTDVYANTAKNIVGSVCEGLNGTVFAYGQTSSGKTFTMQGSEPTVDAE</sequence>
<dbReference type="SUPFAM" id="SSF52540">
    <property type="entry name" value="P-loop containing nucleoside triphosphate hydrolases"/>
    <property type="match status" value="1"/>
</dbReference>
<comment type="similarity">
    <text evidence="3">Belongs to the TRAFAC class myosin-kinesin ATPase superfamily. Kinesin family.</text>
</comment>
<dbReference type="GO" id="GO:0007018">
    <property type="term" value="P:microtubule-based movement"/>
    <property type="evidence" value="ECO:0007669"/>
    <property type="project" value="InterPro"/>
</dbReference>
<comment type="caution">
    <text evidence="6">The sequence shown here is derived from an EMBL/GenBank/DDBJ whole genome shotgun (WGS) entry which is preliminary data.</text>
</comment>
<keyword evidence="7" id="KW-1185">Reference proteome</keyword>
<proteinExistence type="inferred from homology"/>
<dbReference type="Pfam" id="PF00225">
    <property type="entry name" value="Kinesin"/>
    <property type="match status" value="1"/>
</dbReference>
<dbReference type="InterPro" id="IPR027417">
    <property type="entry name" value="P-loop_NTPase"/>
</dbReference>
<evidence type="ECO:0000256" key="3">
    <source>
        <dbReference type="PROSITE-ProRule" id="PRU00283"/>
    </source>
</evidence>
<gene>
    <name evidence="6" type="ORF">TrRE_jg6955</name>
</gene>
<evidence type="ECO:0000313" key="7">
    <source>
        <dbReference type="Proteomes" id="UP001165082"/>
    </source>
</evidence>
<keyword evidence="1" id="KW-0175">Coiled coil</keyword>
<feature type="domain" description="Kinesin motor" evidence="5">
    <location>
        <begin position="11"/>
        <end position="129"/>
    </location>
</feature>
<accession>A0A9W7L3Y9</accession>
<dbReference type="GO" id="GO:0005524">
    <property type="term" value="F:ATP binding"/>
    <property type="evidence" value="ECO:0007669"/>
    <property type="project" value="UniProtKB-UniRule"/>
</dbReference>
<reference evidence="6" key="1">
    <citation type="submission" date="2022-07" db="EMBL/GenBank/DDBJ databases">
        <title>Genome analysis of Parmales, a sister group of diatoms, reveals the evolutionary specialization of diatoms from phago-mixotrophs to photoautotrophs.</title>
        <authorList>
            <person name="Ban H."/>
            <person name="Sato S."/>
            <person name="Yoshikawa S."/>
            <person name="Kazumasa Y."/>
            <person name="Nakamura Y."/>
            <person name="Ichinomiya M."/>
            <person name="Saitoh K."/>
            <person name="Sato N."/>
            <person name="Blanc-Mathieu R."/>
            <person name="Endo H."/>
            <person name="Kuwata A."/>
            <person name="Ogata H."/>
        </authorList>
    </citation>
    <scope>NUCLEOTIDE SEQUENCE</scope>
</reference>
<evidence type="ECO:0000313" key="6">
    <source>
        <dbReference type="EMBL" id="GMI27102.1"/>
    </source>
</evidence>
<keyword evidence="2 3" id="KW-0505">Motor protein</keyword>
<dbReference type="PROSITE" id="PS50067">
    <property type="entry name" value="KINESIN_MOTOR_2"/>
    <property type="match status" value="1"/>
</dbReference>
<dbReference type="GO" id="GO:0008017">
    <property type="term" value="F:microtubule binding"/>
    <property type="evidence" value="ECO:0007669"/>
    <property type="project" value="InterPro"/>
</dbReference>
<protein>
    <recommendedName>
        <fullName evidence="5">Kinesin motor domain-containing protein</fullName>
    </recommendedName>
</protein>
<dbReference type="InterPro" id="IPR001752">
    <property type="entry name" value="Kinesin_motor_dom"/>
</dbReference>
<dbReference type="EMBL" id="BRXZ01007330">
    <property type="protein sequence ID" value="GMI27102.1"/>
    <property type="molecule type" value="Genomic_DNA"/>
</dbReference>
<dbReference type="InterPro" id="IPR027640">
    <property type="entry name" value="Kinesin-like_fam"/>
</dbReference>